<name>A0A7R9BD55_9CRUS</name>
<feature type="transmembrane region" description="Helical" evidence="7">
    <location>
        <begin position="177"/>
        <end position="197"/>
    </location>
</feature>
<dbReference type="InterPro" id="IPR029023">
    <property type="entry name" value="Tensin_phosphatase"/>
</dbReference>
<feature type="region of interest" description="Disordered" evidence="6">
    <location>
        <begin position="24"/>
        <end position="43"/>
    </location>
</feature>
<dbReference type="Pfam" id="PF22784">
    <property type="entry name" value="PTP-SAK"/>
    <property type="match status" value="1"/>
</dbReference>
<keyword evidence="2 7" id="KW-0812">Transmembrane</keyword>
<keyword evidence="12" id="KW-1185">Reference proteome</keyword>
<dbReference type="InterPro" id="IPR029021">
    <property type="entry name" value="Prot-tyrosine_phosphatase-like"/>
</dbReference>
<feature type="transmembrane region" description="Helical" evidence="7">
    <location>
        <begin position="108"/>
        <end position="132"/>
    </location>
</feature>
<dbReference type="EMBL" id="OA882115">
    <property type="protein sequence ID" value="CAD7272971.1"/>
    <property type="molecule type" value="Genomic_DNA"/>
</dbReference>
<accession>A0A7R9BD55</accession>
<dbReference type="InterPro" id="IPR035892">
    <property type="entry name" value="C2_domain_sf"/>
</dbReference>
<evidence type="ECO:0000256" key="4">
    <source>
        <dbReference type="ARBA" id="ARBA00022989"/>
    </source>
</evidence>
<evidence type="ECO:0000259" key="9">
    <source>
        <dbReference type="PROSITE" id="PS51181"/>
    </source>
</evidence>
<evidence type="ECO:0000256" key="7">
    <source>
        <dbReference type="SAM" id="Phobius"/>
    </source>
</evidence>
<evidence type="ECO:0000259" key="8">
    <source>
        <dbReference type="PROSITE" id="PS50056"/>
    </source>
</evidence>
<evidence type="ECO:0000313" key="11">
    <source>
        <dbReference type="EMBL" id="CAD7272971.1"/>
    </source>
</evidence>
<dbReference type="InterPro" id="IPR057023">
    <property type="entry name" value="PTP-SAK"/>
</dbReference>
<dbReference type="Pfam" id="PF10409">
    <property type="entry name" value="PTEN_C2"/>
    <property type="match status" value="1"/>
</dbReference>
<dbReference type="InterPro" id="IPR005821">
    <property type="entry name" value="Ion_trans_dom"/>
</dbReference>
<dbReference type="FunFam" id="2.60.40.1110:FF:000004">
    <property type="entry name" value="Voltage-sensor containing phosphatase"/>
    <property type="match status" value="1"/>
</dbReference>
<evidence type="ECO:0000256" key="1">
    <source>
        <dbReference type="ARBA" id="ARBA00004141"/>
    </source>
</evidence>
<dbReference type="OrthoDB" id="16692at2759"/>
<keyword evidence="5 7" id="KW-0472">Membrane</keyword>
<dbReference type="Pfam" id="PF00520">
    <property type="entry name" value="Ion_trans"/>
    <property type="match status" value="1"/>
</dbReference>
<comment type="subcellular location">
    <subcellularLocation>
        <location evidence="1">Membrane</location>
        <topology evidence="1">Multi-pass membrane protein</topology>
    </subcellularLocation>
</comment>
<feature type="domain" description="Phosphatase tensin-type" evidence="9">
    <location>
        <begin position="241"/>
        <end position="417"/>
    </location>
</feature>
<feature type="domain" description="Tyrosine specific protein phosphatases" evidence="8">
    <location>
        <begin position="326"/>
        <end position="389"/>
    </location>
</feature>
<protein>
    <recommendedName>
        <fullName evidence="13">Phosphatidylinositol-3,4,5-trisphosphate 3-phosphatase</fullName>
    </recommendedName>
</protein>
<dbReference type="SUPFAM" id="SSF52799">
    <property type="entry name" value="(Phosphotyrosine protein) phosphatases II"/>
    <property type="match status" value="1"/>
</dbReference>
<dbReference type="InterPro" id="IPR014020">
    <property type="entry name" value="Tensin_C2-dom"/>
</dbReference>
<feature type="compositionally biased region" description="Polar residues" evidence="6">
    <location>
        <begin position="25"/>
        <end position="37"/>
    </location>
</feature>
<dbReference type="InterPro" id="IPR051281">
    <property type="entry name" value="Dual-spec_lipid-protein_phosph"/>
</dbReference>
<dbReference type="CDD" id="cd14510">
    <property type="entry name" value="PTP_VSP_TPTE"/>
    <property type="match status" value="1"/>
</dbReference>
<dbReference type="SUPFAM" id="SSF49562">
    <property type="entry name" value="C2 domain (Calcium/lipid-binding domain, CaLB)"/>
    <property type="match status" value="1"/>
</dbReference>
<dbReference type="GO" id="GO:0016020">
    <property type="term" value="C:membrane"/>
    <property type="evidence" value="ECO:0007669"/>
    <property type="project" value="UniProtKB-SubCell"/>
</dbReference>
<dbReference type="PROSITE" id="PS50056">
    <property type="entry name" value="TYR_PHOSPHATASE_2"/>
    <property type="match status" value="1"/>
</dbReference>
<organism evidence="11">
    <name type="scientific">Notodromas monacha</name>
    <dbReference type="NCBI Taxonomy" id="399045"/>
    <lineage>
        <taxon>Eukaryota</taxon>
        <taxon>Metazoa</taxon>
        <taxon>Ecdysozoa</taxon>
        <taxon>Arthropoda</taxon>
        <taxon>Crustacea</taxon>
        <taxon>Oligostraca</taxon>
        <taxon>Ostracoda</taxon>
        <taxon>Podocopa</taxon>
        <taxon>Podocopida</taxon>
        <taxon>Cypridocopina</taxon>
        <taxon>Cypridoidea</taxon>
        <taxon>Cyprididae</taxon>
        <taxon>Notodromas</taxon>
    </lineage>
</organism>
<dbReference type="SUPFAM" id="SSF81324">
    <property type="entry name" value="Voltage-gated potassium channels"/>
    <property type="match status" value="1"/>
</dbReference>
<keyword evidence="3" id="KW-0378">Hydrolase</keyword>
<evidence type="ECO:0000256" key="3">
    <source>
        <dbReference type="ARBA" id="ARBA00022801"/>
    </source>
</evidence>
<dbReference type="GO" id="GO:0005829">
    <property type="term" value="C:cytosol"/>
    <property type="evidence" value="ECO:0007669"/>
    <property type="project" value="TreeGrafter"/>
</dbReference>
<proteinExistence type="predicted"/>
<evidence type="ECO:0000256" key="2">
    <source>
        <dbReference type="ARBA" id="ARBA00022692"/>
    </source>
</evidence>
<dbReference type="InterPro" id="IPR000387">
    <property type="entry name" value="Tyr_Pase_dom"/>
</dbReference>
<gene>
    <name evidence="11" type="ORF">NMOB1V02_LOCUS881</name>
</gene>
<sequence>MKKYERFGDNASSAAPIEAEVTIQLPPSNGRQITNGGDSVGTPPEALNTAALSNAVSFLGESSEDLEPTFDIDGELELDNFEDPSQPPLPGLNSEYVIWKLRRTVQHLFFRLLTLVVIVADVCVIIIDLVSASEGRNTHFSNSLAWLSLIFSVYFVVEVGMRIVALGSHFFGKWFNFLDLAVIAVTFVLAIVDVVIISEVTRSIKFLVIVRLVRVVRLIRLVTEKQHLETGARQFISQNKRRYQKDGFDLDLTYVTDRIIAMSFPSSGHMSLYRNPISEVSRFFNNKHHGAYKIYNLCSERSYDESFFDGRVERFMIDDHNVPTVADMVRFVKDVEAWFSQNQRNVVAVHCKGGKGRTGTMICVWLIRAGMLKDAASSLHYFSERRTDLNVSTKFQGVETPSQCRFVGYFEKVNSAGLVLPRPAVLRVDSLIITGLAGVGKGNGLDFSVTIDEGRGRTVFAADFGTSFNCEAEYKGERDTLSVRFINSPAMSGEVRMLFKCSSKRVPTGYENVPFYFWFHTSFIESNRLYLTREELDNPHKAKTWKTFREKFAVEVVFTPPGS</sequence>
<dbReference type="Proteomes" id="UP000678499">
    <property type="component" value="Unassembled WGS sequence"/>
</dbReference>
<dbReference type="Gene3D" id="2.60.40.1110">
    <property type="match status" value="1"/>
</dbReference>
<evidence type="ECO:0000313" key="12">
    <source>
        <dbReference type="Proteomes" id="UP000678499"/>
    </source>
</evidence>
<dbReference type="AlphaFoldDB" id="A0A7R9BD55"/>
<dbReference type="PANTHER" id="PTHR12305">
    <property type="entry name" value="PHOSPHATASE WITH HOMOLOGY TO TENSIN"/>
    <property type="match status" value="1"/>
</dbReference>
<dbReference type="GO" id="GO:0016314">
    <property type="term" value="F:phosphatidylinositol-3,4,5-trisphosphate 3-phosphatase activity"/>
    <property type="evidence" value="ECO:0007669"/>
    <property type="project" value="TreeGrafter"/>
</dbReference>
<evidence type="ECO:0000259" key="10">
    <source>
        <dbReference type="PROSITE" id="PS51182"/>
    </source>
</evidence>
<dbReference type="EMBL" id="CAJPEX010000078">
    <property type="protein sequence ID" value="CAG0913123.1"/>
    <property type="molecule type" value="Genomic_DNA"/>
</dbReference>
<evidence type="ECO:0000256" key="6">
    <source>
        <dbReference type="SAM" id="MobiDB-lite"/>
    </source>
</evidence>
<evidence type="ECO:0000256" key="5">
    <source>
        <dbReference type="ARBA" id="ARBA00023136"/>
    </source>
</evidence>
<dbReference type="GO" id="GO:0005216">
    <property type="term" value="F:monoatomic ion channel activity"/>
    <property type="evidence" value="ECO:0007669"/>
    <property type="project" value="InterPro"/>
</dbReference>
<dbReference type="PROSITE" id="PS00383">
    <property type="entry name" value="TYR_PHOSPHATASE_1"/>
    <property type="match status" value="1"/>
</dbReference>
<feature type="transmembrane region" description="Helical" evidence="7">
    <location>
        <begin position="144"/>
        <end position="165"/>
    </location>
</feature>
<reference evidence="11" key="1">
    <citation type="submission" date="2020-11" db="EMBL/GenBank/DDBJ databases">
        <authorList>
            <person name="Tran Van P."/>
        </authorList>
    </citation>
    <scope>NUCLEOTIDE SEQUENCE</scope>
</reference>
<dbReference type="PANTHER" id="PTHR12305:SF60">
    <property type="entry name" value="PHOSPHATIDYLINOSITOL 3,4,5-TRISPHOSPHATE 3-PHOSPHATASE TPTE2-RELATED"/>
    <property type="match status" value="1"/>
</dbReference>
<dbReference type="SMART" id="SM01326">
    <property type="entry name" value="PTEN_C2"/>
    <property type="match status" value="1"/>
</dbReference>
<dbReference type="InterPro" id="IPR045102">
    <property type="entry name" value="PTP_VSP_TPTE"/>
</dbReference>
<keyword evidence="4 7" id="KW-1133">Transmembrane helix</keyword>
<dbReference type="Gene3D" id="3.90.190.10">
    <property type="entry name" value="Protein tyrosine phosphatase superfamily"/>
    <property type="match status" value="1"/>
</dbReference>
<dbReference type="PROSITE" id="PS51181">
    <property type="entry name" value="PPASE_TENSIN"/>
    <property type="match status" value="1"/>
</dbReference>
<dbReference type="InterPro" id="IPR027359">
    <property type="entry name" value="Volt_channel_dom_sf"/>
</dbReference>
<dbReference type="InterPro" id="IPR016130">
    <property type="entry name" value="Tyr_Pase_AS"/>
</dbReference>
<dbReference type="Gene3D" id="1.20.120.350">
    <property type="entry name" value="Voltage-gated potassium channels. Chain C"/>
    <property type="match status" value="1"/>
</dbReference>
<evidence type="ECO:0008006" key="13">
    <source>
        <dbReference type="Google" id="ProtNLM"/>
    </source>
</evidence>
<feature type="domain" description="C2 tensin-type" evidence="10">
    <location>
        <begin position="423"/>
        <end position="561"/>
    </location>
</feature>
<dbReference type="PROSITE" id="PS51182">
    <property type="entry name" value="C2_TENSIN"/>
    <property type="match status" value="1"/>
</dbReference>